<dbReference type="EMBL" id="CAJVAX010000001">
    <property type="protein sequence ID" value="CAG7604456.1"/>
    <property type="molecule type" value="Genomic_DNA"/>
</dbReference>
<organism evidence="1 2">
    <name type="scientific">Actinacidiphila bryophytorum</name>
    <dbReference type="NCBI Taxonomy" id="1436133"/>
    <lineage>
        <taxon>Bacteria</taxon>
        <taxon>Bacillati</taxon>
        <taxon>Actinomycetota</taxon>
        <taxon>Actinomycetes</taxon>
        <taxon>Kitasatosporales</taxon>
        <taxon>Streptomycetaceae</taxon>
        <taxon>Actinacidiphila</taxon>
    </lineage>
</organism>
<evidence type="ECO:0008006" key="3">
    <source>
        <dbReference type="Google" id="ProtNLM"/>
    </source>
</evidence>
<dbReference type="Proteomes" id="UP001153328">
    <property type="component" value="Unassembled WGS sequence"/>
</dbReference>
<evidence type="ECO:0000313" key="1">
    <source>
        <dbReference type="EMBL" id="CAG7604456.1"/>
    </source>
</evidence>
<gene>
    <name evidence="1" type="ORF">SBRY_10720</name>
</gene>
<keyword evidence="2" id="KW-1185">Reference proteome</keyword>
<evidence type="ECO:0000313" key="2">
    <source>
        <dbReference type="Proteomes" id="UP001153328"/>
    </source>
</evidence>
<dbReference type="RefSeq" id="WP_205048446.1">
    <property type="nucleotide sequence ID" value="NZ_CAJVAX010000001.1"/>
</dbReference>
<proteinExistence type="predicted"/>
<comment type="caution">
    <text evidence="1">The sequence shown here is derived from an EMBL/GenBank/DDBJ whole genome shotgun (WGS) entry which is preliminary data.</text>
</comment>
<dbReference type="AlphaFoldDB" id="A0A9W4E1W2"/>
<reference evidence="1" key="1">
    <citation type="submission" date="2021-06" db="EMBL/GenBank/DDBJ databases">
        <authorList>
            <person name="Arsene-Ploetze F."/>
        </authorList>
    </citation>
    <scope>NUCLEOTIDE SEQUENCE</scope>
    <source>
        <strain evidence="1">SBRY1</strain>
    </source>
</reference>
<accession>A0A9W4E1W2</accession>
<sequence>MAAVCAATAATAALTGCNSTDDSSAPLVVPAATTSADPAASAAPGKDDPFSSMTADGIVSLAEANMRKAGSMTVSVNAMEEGRVLQIKASLTDTGKCAAALRTGTASMQLIKTDATHAYLKGNAAYWRIAGGAKGDKVAATIGDRWVKLNKKVLDSPSLGEFCSFDGLMTDMLSDGEDDSDAEVVKGAPTTLDGQQVLPLVEKLDDETDTLYVTTGKTPYVVKLEGLGGDSPGYATFTDFGKKPHIAAPPASQTLDMADLGIDPNGISV</sequence>
<name>A0A9W4E1W2_9ACTN</name>
<protein>
    <recommendedName>
        <fullName evidence="3">Lipoprotein</fullName>
    </recommendedName>
</protein>